<feature type="compositionally biased region" description="Basic and acidic residues" evidence="4">
    <location>
        <begin position="215"/>
        <end position="230"/>
    </location>
</feature>
<feature type="compositionally biased region" description="Basic and acidic residues" evidence="4">
    <location>
        <begin position="191"/>
        <end position="207"/>
    </location>
</feature>
<evidence type="ECO:0000313" key="5">
    <source>
        <dbReference type="EMBL" id="CAB3998959.1"/>
    </source>
</evidence>
<dbReference type="OrthoDB" id="6155416at2759"/>
<feature type="compositionally biased region" description="Basic residues" evidence="4">
    <location>
        <begin position="45"/>
        <end position="55"/>
    </location>
</feature>
<evidence type="ECO:0000256" key="1">
    <source>
        <dbReference type="ARBA" id="ARBA00005234"/>
    </source>
</evidence>
<evidence type="ECO:0000256" key="2">
    <source>
        <dbReference type="ARBA" id="ARBA00022670"/>
    </source>
</evidence>
<keyword evidence="6" id="KW-1185">Reference proteome</keyword>
<protein>
    <submittedName>
        <fullName evidence="5">---NA</fullName>
    </submittedName>
</protein>
<evidence type="ECO:0000313" key="6">
    <source>
        <dbReference type="Proteomes" id="UP001152795"/>
    </source>
</evidence>
<comment type="caution">
    <text evidence="5">The sequence shown here is derived from an EMBL/GenBank/DDBJ whole genome shotgun (WGS) entry which is preliminary data.</text>
</comment>
<keyword evidence="3" id="KW-0378">Hydrolase</keyword>
<dbReference type="GO" id="GO:0008234">
    <property type="term" value="F:cysteine-type peptidase activity"/>
    <property type="evidence" value="ECO:0007669"/>
    <property type="project" value="InterPro"/>
</dbReference>
<sequence length="425" mass="49662">MRNLKQEDFSGRKRLRADTFVHENYSRIRRRLRDYGDRLHSRLKPERKRAYKTKKKKEDSDGNLSSTVESISSRKENYHDAQEKWGKKDPETPKHNPRLGQFQQSPKIPLSSKPDFKKGKSKRKIHPSCSETHRKPNQRMNACSYDEQKPDKMPSKINMGVSSEQENASRGVKCAPKSVLKNEGPAKSRLTRKETNRKWEKMDRVTDESINSRNENSHDAQEKLGKKDPGTPKQNPRVGQFQQFPTIPLSTKPDFEKIKSKRSVHPACSESHIKKKRKVNACSYNEQKPGKMNSKMNTSVSSEQENASRVVNGTRKTVLKSKGPPKSRLTRKERIENRKKCTFFYLRLWNTMLKGGNEKRLYEIISRTRQMIDYEACDYILIPINIHNHWTAVVINIWNTQMFYYDPMGKGIQNETVIKLFKVFF</sequence>
<feature type="compositionally biased region" description="Polar residues" evidence="4">
    <location>
        <begin position="62"/>
        <end position="71"/>
    </location>
</feature>
<feature type="region of interest" description="Disordered" evidence="4">
    <location>
        <begin position="285"/>
        <end position="309"/>
    </location>
</feature>
<comment type="similarity">
    <text evidence="1">Belongs to the peptidase C48 family.</text>
</comment>
<dbReference type="InterPro" id="IPR003653">
    <property type="entry name" value="Peptidase_C48_C"/>
</dbReference>
<accession>A0A7D9E0U3</accession>
<dbReference type="GO" id="GO:0006508">
    <property type="term" value="P:proteolysis"/>
    <property type="evidence" value="ECO:0007669"/>
    <property type="project" value="UniProtKB-KW"/>
</dbReference>
<dbReference type="AlphaFoldDB" id="A0A7D9E0U3"/>
<dbReference type="Proteomes" id="UP001152795">
    <property type="component" value="Unassembled WGS sequence"/>
</dbReference>
<reference evidence="5" key="1">
    <citation type="submission" date="2020-04" db="EMBL/GenBank/DDBJ databases">
        <authorList>
            <person name="Alioto T."/>
            <person name="Alioto T."/>
            <person name="Gomez Garrido J."/>
        </authorList>
    </citation>
    <scope>NUCLEOTIDE SEQUENCE</scope>
    <source>
        <strain evidence="5">A484AB</strain>
    </source>
</reference>
<name>A0A7D9E0U3_PARCT</name>
<gene>
    <name evidence="5" type="ORF">PACLA_8A000106</name>
</gene>
<dbReference type="EMBL" id="CACRXK020003479">
    <property type="protein sequence ID" value="CAB3998959.1"/>
    <property type="molecule type" value="Genomic_DNA"/>
</dbReference>
<feature type="region of interest" description="Disordered" evidence="4">
    <location>
        <begin position="32"/>
        <end position="240"/>
    </location>
</feature>
<keyword evidence="2" id="KW-0645">Protease</keyword>
<dbReference type="Gene3D" id="3.40.395.10">
    <property type="entry name" value="Adenoviral Proteinase, Chain A"/>
    <property type="match status" value="1"/>
</dbReference>
<organism evidence="5 6">
    <name type="scientific">Paramuricea clavata</name>
    <name type="common">Red gorgonian</name>
    <name type="synonym">Violescent sea-whip</name>
    <dbReference type="NCBI Taxonomy" id="317549"/>
    <lineage>
        <taxon>Eukaryota</taxon>
        <taxon>Metazoa</taxon>
        <taxon>Cnidaria</taxon>
        <taxon>Anthozoa</taxon>
        <taxon>Octocorallia</taxon>
        <taxon>Malacalcyonacea</taxon>
        <taxon>Plexauridae</taxon>
        <taxon>Paramuricea</taxon>
    </lineage>
</organism>
<feature type="compositionally biased region" description="Basic and acidic residues" evidence="4">
    <location>
        <begin position="33"/>
        <end position="44"/>
    </location>
</feature>
<proteinExistence type="inferred from homology"/>
<dbReference type="InterPro" id="IPR038765">
    <property type="entry name" value="Papain-like_cys_pep_sf"/>
</dbReference>
<dbReference type="SUPFAM" id="SSF54001">
    <property type="entry name" value="Cysteine proteinases"/>
    <property type="match status" value="1"/>
</dbReference>
<dbReference type="Pfam" id="PF02902">
    <property type="entry name" value="Peptidase_C48"/>
    <property type="match status" value="1"/>
</dbReference>
<feature type="compositionally biased region" description="Basic and acidic residues" evidence="4">
    <location>
        <begin position="72"/>
        <end position="94"/>
    </location>
</feature>
<feature type="compositionally biased region" description="Polar residues" evidence="4">
    <location>
        <begin position="294"/>
        <end position="309"/>
    </location>
</feature>
<evidence type="ECO:0000256" key="3">
    <source>
        <dbReference type="ARBA" id="ARBA00022801"/>
    </source>
</evidence>
<evidence type="ECO:0000256" key="4">
    <source>
        <dbReference type="SAM" id="MobiDB-lite"/>
    </source>
</evidence>